<comment type="similarity">
    <text evidence="1">Belongs to the GST superfamily.</text>
</comment>
<accession>A0AA88U4V3</accession>
<comment type="function">
    <text evidence="1">Is involved in the conjugation of reduced glutathione to a wide number of exogenous and endogenous hydrophobic electrophiles.</text>
</comment>
<dbReference type="InterPro" id="IPR045073">
    <property type="entry name" value="Omega/Tau-like"/>
</dbReference>
<reference evidence="2" key="1">
    <citation type="submission" date="2022-12" db="EMBL/GenBank/DDBJ databases">
        <title>Draft genome assemblies for two species of Escallonia (Escalloniales).</title>
        <authorList>
            <person name="Chanderbali A."/>
            <person name="Dervinis C."/>
            <person name="Anghel I."/>
            <person name="Soltis D."/>
            <person name="Soltis P."/>
            <person name="Zapata F."/>
        </authorList>
    </citation>
    <scope>NUCLEOTIDE SEQUENCE</scope>
    <source>
        <strain evidence="2">UCBG92.1500</strain>
        <tissue evidence="2">Leaf</tissue>
    </source>
</reference>
<name>A0AA88U4V3_9ASTE</name>
<protein>
    <recommendedName>
        <fullName evidence="1">Glutathione S-transferase</fullName>
        <ecNumber evidence="1">2.5.1.18</ecNumber>
    </recommendedName>
</protein>
<dbReference type="GO" id="GO:0004364">
    <property type="term" value="F:glutathione transferase activity"/>
    <property type="evidence" value="ECO:0007669"/>
    <property type="project" value="UniProtKB-UniRule"/>
</dbReference>
<dbReference type="PANTHER" id="PTHR11260:SF773">
    <property type="entry name" value="GLUTATHIONE S-TRANSFERASE U26"/>
    <property type="match status" value="1"/>
</dbReference>
<dbReference type="EMBL" id="JAVXUO010002887">
    <property type="protein sequence ID" value="KAK2968716.1"/>
    <property type="molecule type" value="Genomic_DNA"/>
</dbReference>
<gene>
    <name evidence="2" type="ORF">RJ640_005903</name>
</gene>
<dbReference type="Gene3D" id="1.20.1050.10">
    <property type="match status" value="1"/>
</dbReference>
<proteinExistence type="inferred from homology"/>
<sequence length="73" mass="8559">MAFQYPSPSQWSSISIDEAWSERYQLLPSDPYQRARARFWADFIDKKVWTSGHQVRSSRGAEQEAAKVEFMES</sequence>
<keyword evidence="3" id="KW-1185">Reference proteome</keyword>
<dbReference type="EC" id="2.5.1.18" evidence="1"/>
<comment type="catalytic activity">
    <reaction evidence="1">
        <text>RX + glutathione = an S-substituted glutathione + a halide anion + H(+)</text>
        <dbReference type="Rhea" id="RHEA:16437"/>
        <dbReference type="ChEBI" id="CHEBI:15378"/>
        <dbReference type="ChEBI" id="CHEBI:16042"/>
        <dbReference type="ChEBI" id="CHEBI:17792"/>
        <dbReference type="ChEBI" id="CHEBI:57925"/>
        <dbReference type="ChEBI" id="CHEBI:90779"/>
        <dbReference type="EC" id="2.5.1.18"/>
    </reaction>
</comment>
<dbReference type="GO" id="GO:0005829">
    <property type="term" value="C:cytosol"/>
    <property type="evidence" value="ECO:0007669"/>
    <property type="project" value="UniProtKB-SubCell"/>
</dbReference>
<evidence type="ECO:0000256" key="1">
    <source>
        <dbReference type="RuleBase" id="RU369102"/>
    </source>
</evidence>
<comment type="caution">
    <text evidence="2">The sequence shown here is derived from an EMBL/GenBank/DDBJ whole genome shotgun (WGS) entry which is preliminary data.</text>
</comment>
<evidence type="ECO:0000313" key="3">
    <source>
        <dbReference type="Proteomes" id="UP001187471"/>
    </source>
</evidence>
<dbReference type="InterPro" id="IPR036282">
    <property type="entry name" value="Glutathione-S-Trfase_C_sf"/>
</dbReference>
<dbReference type="Proteomes" id="UP001187471">
    <property type="component" value="Unassembled WGS sequence"/>
</dbReference>
<dbReference type="GO" id="GO:0006749">
    <property type="term" value="P:glutathione metabolic process"/>
    <property type="evidence" value="ECO:0007669"/>
    <property type="project" value="TreeGrafter"/>
</dbReference>
<organism evidence="2 3">
    <name type="scientific">Escallonia rubra</name>
    <dbReference type="NCBI Taxonomy" id="112253"/>
    <lineage>
        <taxon>Eukaryota</taxon>
        <taxon>Viridiplantae</taxon>
        <taxon>Streptophyta</taxon>
        <taxon>Embryophyta</taxon>
        <taxon>Tracheophyta</taxon>
        <taxon>Spermatophyta</taxon>
        <taxon>Magnoliopsida</taxon>
        <taxon>eudicotyledons</taxon>
        <taxon>Gunneridae</taxon>
        <taxon>Pentapetalae</taxon>
        <taxon>asterids</taxon>
        <taxon>campanulids</taxon>
        <taxon>Escalloniales</taxon>
        <taxon>Escalloniaceae</taxon>
        <taxon>Escallonia</taxon>
    </lineage>
</organism>
<keyword evidence="1" id="KW-0963">Cytoplasm</keyword>
<keyword evidence="1" id="KW-0808">Transferase</keyword>
<dbReference type="PANTHER" id="PTHR11260">
    <property type="entry name" value="GLUTATHIONE S-TRANSFERASE, GST, SUPERFAMILY, GST DOMAIN CONTAINING"/>
    <property type="match status" value="1"/>
</dbReference>
<comment type="subcellular location">
    <subcellularLocation>
        <location evidence="1">Cytoplasm</location>
        <location evidence="1">Cytosol</location>
    </subcellularLocation>
</comment>
<dbReference type="AlphaFoldDB" id="A0AA88U4V3"/>
<evidence type="ECO:0000313" key="2">
    <source>
        <dbReference type="EMBL" id="KAK2968716.1"/>
    </source>
</evidence>
<dbReference type="SUPFAM" id="SSF47616">
    <property type="entry name" value="GST C-terminal domain-like"/>
    <property type="match status" value="1"/>
</dbReference>